<evidence type="ECO:0000256" key="6">
    <source>
        <dbReference type="ARBA" id="ARBA00023180"/>
    </source>
</evidence>
<comment type="subcellular location">
    <subcellularLocation>
        <location evidence="1">Cell membrane</location>
    </subcellularLocation>
</comment>
<keyword evidence="8" id="KW-1064">Adaptive immunity</keyword>
<evidence type="ECO:0000256" key="3">
    <source>
        <dbReference type="ARBA" id="ARBA00022729"/>
    </source>
</evidence>
<reference evidence="11 12" key="2">
    <citation type="journal article" date="2018" name="Annu Rev Anim Biosci">
        <title>Bat Biology, Genomes, and the Bat1K Project: To Generate Chromosome-Level Genomes for All Living Bat Species.</title>
        <authorList>
            <person name="Teeling E.C."/>
            <person name="Vernes S.C."/>
            <person name="Davalos L.M."/>
            <person name="Ray D.A."/>
            <person name="Gilbert M.T.P."/>
            <person name="Myers E."/>
        </authorList>
    </citation>
    <scope>NUCLEOTIDE SEQUENCE</scope>
</reference>
<keyword evidence="4" id="KW-0472">Membrane</keyword>
<dbReference type="SUPFAM" id="SSF48726">
    <property type="entry name" value="Immunoglobulin"/>
    <property type="match status" value="1"/>
</dbReference>
<evidence type="ECO:0000259" key="10">
    <source>
        <dbReference type="PROSITE" id="PS50835"/>
    </source>
</evidence>
<evidence type="ECO:0000256" key="9">
    <source>
        <dbReference type="SAM" id="SignalP"/>
    </source>
</evidence>
<dbReference type="PANTHER" id="PTHR19339:SF2">
    <property type="entry name" value="T CELL RECEPTOR ALPHA VARIABLE 22"/>
    <property type="match status" value="1"/>
</dbReference>
<reference evidence="11" key="4">
    <citation type="submission" date="2025-08" db="UniProtKB">
        <authorList>
            <consortium name="Ensembl"/>
        </authorList>
    </citation>
    <scope>IDENTIFICATION</scope>
</reference>
<dbReference type="Proteomes" id="UP000472240">
    <property type="component" value="Chromosome 13"/>
</dbReference>
<evidence type="ECO:0000256" key="1">
    <source>
        <dbReference type="ARBA" id="ARBA00004236"/>
    </source>
</evidence>
<keyword evidence="8" id="KW-0391">Immunity</keyword>
<dbReference type="PANTHER" id="PTHR19339">
    <property type="entry name" value="T CELL RECEPTOR ALPHA VARIABLE 39"/>
    <property type="match status" value="1"/>
</dbReference>
<dbReference type="Gene3D" id="2.60.40.10">
    <property type="entry name" value="Immunoglobulins"/>
    <property type="match status" value="1"/>
</dbReference>
<dbReference type="InParanoid" id="A0A671EZ96"/>
<keyword evidence="8" id="KW-1279">T cell receptor</keyword>
<sequence length="154" mass="16581">MKRLLGTVLALLCTPICCVRGAPVEQSPTALSLQEGASSTLRCKFSTSVTYVQWFRQNPGGVLINLFYITSGTKVNGRLTAKTDPKERNSSLHISSSPTTDSAVYFCAVEPQCSPGTCSLYTNPQLGSAPPPNTITSQNHHTAFTQLNIPNPHQ</sequence>
<keyword evidence="3 9" id="KW-0732">Signal</keyword>
<evidence type="ECO:0000256" key="4">
    <source>
        <dbReference type="ARBA" id="ARBA00023136"/>
    </source>
</evidence>
<dbReference type="AlphaFoldDB" id="A0A671EZ96"/>
<dbReference type="GeneTree" id="ENSGT00900000140957"/>
<reference evidence="12" key="3">
    <citation type="submission" date="2018-12" db="EMBL/GenBank/DDBJ databases">
        <title>G10K-VGP greater horseshoe bat female genome, primary haplotype.</title>
        <authorList>
            <person name="Teeling E."/>
            <person name="Myers G."/>
            <person name="Vernes S."/>
            <person name="Pippel M."/>
            <person name="Winkler S."/>
            <person name="Fedrigo O."/>
            <person name="Rhie A."/>
            <person name="Koren S."/>
            <person name="Phillippy A."/>
            <person name="Lewin H."/>
            <person name="Damas J."/>
            <person name="Howe K."/>
            <person name="Mountcastle J."/>
            <person name="Jarvis E.D."/>
        </authorList>
    </citation>
    <scope>NUCLEOTIDE SEQUENCE [LARGE SCALE GENOMIC DNA]</scope>
</reference>
<reference evidence="11" key="5">
    <citation type="submission" date="2025-09" db="UniProtKB">
        <authorList>
            <consortium name="Ensembl"/>
        </authorList>
    </citation>
    <scope>IDENTIFICATION</scope>
</reference>
<evidence type="ECO:0000313" key="12">
    <source>
        <dbReference type="Proteomes" id="UP000472240"/>
    </source>
</evidence>
<dbReference type="Ensembl" id="ENSRFET00010020309.1">
    <property type="protein sequence ID" value="ENSRFEP00010018640.1"/>
    <property type="gene ID" value="ENSRFEG00010012608.1"/>
</dbReference>
<feature type="signal peptide" evidence="9">
    <location>
        <begin position="1"/>
        <end position="21"/>
    </location>
</feature>
<feature type="domain" description="Ig-like" evidence="10">
    <location>
        <begin position="22"/>
        <end position="110"/>
    </location>
</feature>
<keyword evidence="6" id="KW-0325">Glycoprotein</keyword>
<feature type="chain" id="PRO_5025652510" description="Ig-like domain-containing protein" evidence="9">
    <location>
        <begin position="22"/>
        <end position="154"/>
    </location>
</feature>
<dbReference type="OMA" id="CAVDARC"/>
<dbReference type="InterPro" id="IPR013106">
    <property type="entry name" value="Ig_V-set"/>
</dbReference>
<keyword evidence="5" id="KW-1015">Disulfide bond</keyword>
<reference evidence="11 12" key="1">
    <citation type="journal article" date="2015" name="Annu Rev Anim Biosci">
        <title>The Genome 10K Project: a way forward.</title>
        <authorList>
            <person name="Koepfli K.P."/>
            <person name="Paten B."/>
            <person name="O'Brien S.J."/>
            <person name="Koepfli K.P."/>
            <person name="Paten B."/>
            <person name="Antunes A."/>
            <person name="Belov K."/>
            <person name="Bustamante C."/>
            <person name="Castoe T.A."/>
            <person name="Clawson H."/>
            <person name="Crawford A.J."/>
            <person name="Diekhans M."/>
            <person name="Distel D."/>
            <person name="Durbin R."/>
            <person name="Earl D."/>
            <person name="Fujita M.K."/>
            <person name="Gamble T."/>
            <person name="Georges A."/>
            <person name="Gemmell N."/>
            <person name="Gilbert M.T."/>
            <person name="Graves J.M."/>
            <person name="Green R.E."/>
            <person name="Hickey G."/>
            <person name="Jarvis E.D."/>
            <person name="Johnson W."/>
            <person name="Komissarov A."/>
            <person name="Korf I."/>
            <person name="Kuhn R."/>
            <person name="Larkin D.M."/>
            <person name="Lewin H."/>
            <person name="Lopez J.V."/>
            <person name="Ma J."/>
            <person name="Marques-Bonet T."/>
            <person name="Miller W."/>
            <person name="Murphy R."/>
            <person name="Pevzner P."/>
            <person name="Shapiro B."/>
            <person name="Steiner C."/>
            <person name="Tamazian G."/>
            <person name="Venkatesh B."/>
            <person name="Wang J."/>
            <person name="Wayne R."/>
            <person name="Wiley E."/>
            <person name="Yang H."/>
            <person name="Zhang G."/>
            <person name="Haussler D."/>
            <person name="Ryder O."/>
            <person name="O'Brien S.J."/>
        </authorList>
    </citation>
    <scope>NUCLEOTIDE SEQUENCE</scope>
</reference>
<dbReference type="GO" id="GO:0042101">
    <property type="term" value="C:T cell receptor complex"/>
    <property type="evidence" value="ECO:0007669"/>
    <property type="project" value="UniProtKB-KW"/>
</dbReference>
<evidence type="ECO:0000313" key="11">
    <source>
        <dbReference type="Ensembl" id="ENSRFEP00010018640.1"/>
    </source>
</evidence>
<evidence type="ECO:0000256" key="7">
    <source>
        <dbReference type="ARBA" id="ARBA00038651"/>
    </source>
</evidence>
<dbReference type="PROSITE" id="PS50835">
    <property type="entry name" value="IG_LIKE"/>
    <property type="match status" value="1"/>
</dbReference>
<evidence type="ECO:0000256" key="5">
    <source>
        <dbReference type="ARBA" id="ARBA00023157"/>
    </source>
</evidence>
<evidence type="ECO:0000256" key="2">
    <source>
        <dbReference type="ARBA" id="ARBA00022475"/>
    </source>
</evidence>
<evidence type="ECO:0000256" key="8">
    <source>
        <dbReference type="ARBA" id="ARBA00043266"/>
    </source>
</evidence>
<dbReference type="InterPro" id="IPR051896">
    <property type="entry name" value="TCR_alpha_variable"/>
</dbReference>
<accession>A0A671EZ96</accession>
<protein>
    <recommendedName>
        <fullName evidence="10">Ig-like domain-containing protein</fullName>
    </recommendedName>
</protein>
<name>A0A671EZ96_RHIFE</name>
<keyword evidence="2" id="KW-1003">Cell membrane</keyword>
<dbReference type="InterPro" id="IPR036179">
    <property type="entry name" value="Ig-like_dom_sf"/>
</dbReference>
<proteinExistence type="predicted"/>
<dbReference type="InterPro" id="IPR013783">
    <property type="entry name" value="Ig-like_fold"/>
</dbReference>
<dbReference type="InterPro" id="IPR003599">
    <property type="entry name" value="Ig_sub"/>
</dbReference>
<keyword evidence="12" id="KW-1185">Reference proteome</keyword>
<dbReference type="SMART" id="SM00406">
    <property type="entry name" value="IGv"/>
    <property type="match status" value="1"/>
</dbReference>
<dbReference type="InterPro" id="IPR007110">
    <property type="entry name" value="Ig-like_dom"/>
</dbReference>
<dbReference type="SMART" id="SM00409">
    <property type="entry name" value="IG"/>
    <property type="match status" value="1"/>
</dbReference>
<dbReference type="Pfam" id="PF07686">
    <property type="entry name" value="V-set"/>
    <property type="match status" value="1"/>
</dbReference>
<comment type="subunit">
    <text evidence="7">Alpha-beta TR is a heterodimer composed of an alpha and beta chain; disulfide-linked. The alpha-beta TR is associated with the transmembrane signaling CD3 coreceptor proteins to form the TR-CD3 (TcR or TCR). The assembly of alpha-beta TR heterodimers with CD3 occurs in the endoplasmic reticulum where a single alpha-beta TR heterodimer associates with one CD3D-CD3E heterodimer, one CD3G-CD3E heterodimer and one CD247 homodimer forming a stable octameric structure. CD3D-CD3E and CD3G-CD3E heterodimers preferentially associate with TR alpha and TR beta chains, respectively. The association of the CD247 homodimer is the last step of TcR assembly in the endoplasmic reticulum and is required for transport to the cell surface.</text>
</comment>
<organism evidence="11 12">
    <name type="scientific">Rhinolophus ferrumequinum</name>
    <name type="common">Greater horseshoe bat</name>
    <dbReference type="NCBI Taxonomy" id="59479"/>
    <lineage>
        <taxon>Eukaryota</taxon>
        <taxon>Metazoa</taxon>
        <taxon>Chordata</taxon>
        <taxon>Craniata</taxon>
        <taxon>Vertebrata</taxon>
        <taxon>Euteleostomi</taxon>
        <taxon>Mammalia</taxon>
        <taxon>Eutheria</taxon>
        <taxon>Laurasiatheria</taxon>
        <taxon>Chiroptera</taxon>
        <taxon>Yinpterochiroptera</taxon>
        <taxon>Rhinolophoidea</taxon>
        <taxon>Rhinolophidae</taxon>
        <taxon>Rhinolophinae</taxon>
        <taxon>Rhinolophus</taxon>
    </lineage>
</organism>